<evidence type="ECO:0000256" key="8">
    <source>
        <dbReference type="ARBA" id="ARBA00022833"/>
    </source>
</evidence>
<feature type="domain" description="RING-type" evidence="11">
    <location>
        <begin position="440"/>
        <end position="494"/>
    </location>
</feature>
<comment type="catalytic activity">
    <reaction evidence="1">
        <text>S-ubiquitinyl-[E2 ubiquitin-conjugating enzyme]-L-cysteine + [acceptor protein]-L-lysine = [E2 ubiquitin-conjugating enzyme]-L-cysteine + N(6)-ubiquitinyl-[acceptor protein]-L-lysine.</text>
        <dbReference type="EC" id="2.3.2.27"/>
    </reaction>
</comment>
<keyword evidence="5" id="KW-0479">Metal-binding</keyword>
<feature type="region of interest" description="Disordered" evidence="10">
    <location>
        <begin position="207"/>
        <end position="328"/>
    </location>
</feature>
<proteinExistence type="predicted"/>
<protein>
    <recommendedName>
        <fullName evidence="3">RING-type E3 ubiquitin transferase</fullName>
        <ecNumber evidence="3">2.3.2.27</ecNumber>
    </recommendedName>
</protein>
<name>A0A1D2AFC5_AUXPR</name>
<evidence type="ECO:0000256" key="6">
    <source>
        <dbReference type="ARBA" id="ARBA00022771"/>
    </source>
</evidence>
<evidence type="ECO:0000256" key="10">
    <source>
        <dbReference type="SAM" id="MobiDB-lite"/>
    </source>
</evidence>
<dbReference type="SUPFAM" id="SSF57850">
    <property type="entry name" value="RING/U-box"/>
    <property type="match status" value="1"/>
</dbReference>
<comment type="pathway">
    <text evidence="2">Protein modification; protein ubiquitination.</text>
</comment>
<dbReference type="AlphaFoldDB" id="A0A1D2AFC5"/>
<dbReference type="UniPathway" id="UPA00143"/>
<dbReference type="PANTHER" id="PTHR46764:SF2">
    <property type="entry name" value="E3 UBIQUITIN-PROTEIN LIGASE BAH1-LIKE-RELATED"/>
    <property type="match status" value="1"/>
</dbReference>
<organism evidence="13">
    <name type="scientific">Auxenochlorella protothecoides</name>
    <name type="common">Green microalga</name>
    <name type="synonym">Chlorella protothecoides</name>
    <dbReference type="NCBI Taxonomy" id="3075"/>
    <lineage>
        <taxon>Eukaryota</taxon>
        <taxon>Viridiplantae</taxon>
        <taxon>Chlorophyta</taxon>
        <taxon>core chlorophytes</taxon>
        <taxon>Trebouxiophyceae</taxon>
        <taxon>Chlorellales</taxon>
        <taxon>Chlorellaceae</taxon>
        <taxon>Auxenochlorella</taxon>
    </lineage>
</organism>
<dbReference type="CDD" id="cd14447">
    <property type="entry name" value="SPX"/>
    <property type="match status" value="1"/>
</dbReference>
<feature type="compositionally biased region" description="Acidic residues" evidence="10">
    <location>
        <begin position="211"/>
        <end position="222"/>
    </location>
</feature>
<evidence type="ECO:0000256" key="2">
    <source>
        <dbReference type="ARBA" id="ARBA00004906"/>
    </source>
</evidence>
<dbReference type="SMART" id="SM00184">
    <property type="entry name" value="RING"/>
    <property type="match status" value="1"/>
</dbReference>
<gene>
    <name evidence="13" type="ORF">g.39937</name>
</gene>
<dbReference type="InterPro" id="IPR027370">
    <property type="entry name" value="Znf-RING_euk"/>
</dbReference>
<evidence type="ECO:0000256" key="5">
    <source>
        <dbReference type="ARBA" id="ARBA00022723"/>
    </source>
</evidence>
<keyword evidence="4" id="KW-0808">Transferase</keyword>
<evidence type="ECO:0000256" key="9">
    <source>
        <dbReference type="PROSITE-ProRule" id="PRU00175"/>
    </source>
</evidence>
<evidence type="ECO:0000256" key="4">
    <source>
        <dbReference type="ARBA" id="ARBA00022679"/>
    </source>
</evidence>
<dbReference type="PROSITE" id="PS00518">
    <property type="entry name" value="ZF_RING_1"/>
    <property type="match status" value="1"/>
</dbReference>
<accession>A0A1D2AFC5</accession>
<evidence type="ECO:0000256" key="3">
    <source>
        <dbReference type="ARBA" id="ARBA00012483"/>
    </source>
</evidence>
<feature type="domain" description="SPX" evidence="12">
    <location>
        <begin position="1"/>
        <end position="156"/>
    </location>
</feature>
<keyword evidence="6 9" id="KW-0863">Zinc-finger</keyword>
<dbReference type="PROSITE" id="PS51382">
    <property type="entry name" value="SPX"/>
    <property type="match status" value="1"/>
</dbReference>
<dbReference type="Gene3D" id="3.30.40.10">
    <property type="entry name" value="Zinc/RING finger domain, C3HC4 (zinc finger)"/>
    <property type="match status" value="1"/>
</dbReference>
<dbReference type="InterPro" id="IPR017907">
    <property type="entry name" value="Znf_RING_CS"/>
</dbReference>
<feature type="compositionally biased region" description="Low complexity" evidence="10">
    <location>
        <begin position="237"/>
        <end position="258"/>
    </location>
</feature>
<sequence>MKFARYIQGLEHDCPPEWAGKFLRYKELKKLLKPLSSEQSQENGGPEAGEQALGPAPEHDEEVFFSTLRAQMKVVDRQFQKQAWATITAFERSQFRSPALCFLCVFRWRTADKNSRLAQQAYWCMKFAKANAVALRKILKKHDKVARNLRGRQFLQESWQPRGTEGVGIFLHSPLLDELKAIQDWLYEQGPKPADTPEDEVRLSAAGTLSLDEEEAREELAEEAERGADPGARGLEAVAVPGASPGGVAAASLGSGPSEDGEGAGDAGADWGLPPQPEDAGAERGPERVASFPPPPRLRPLAVAGGACPPTTPKYRGRGGAGPLRPSAAPSFVTTSSLRLQRDEGLAAICESPSFLLDSSDVEWEGLSPTARSADSRALSAILSEPSGAASSAPRSAGRPGGEGPYAVASGPTPAPGAARSSGGDAARPRTRFREADLACPICLEVMYKPVGLVCGHKFCKRCVLEAAGFGRAMGTFSSIVSHVPRRSVCPECRQPDVYRGAVSLREVGKLIAARHPQAWAERRREDRERERAAADRMLNETMDSYRPVLRASSVYELLF</sequence>
<dbReference type="GO" id="GO:0008270">
    <property type="term" value="F:zinc ion binding"/>
    <property type="evidence" value="ECO:0007669"/>
    <property type="project" value="UniProtKB-KW"/>
</dbReference>
<dbReference type="PANTHER" id="PTHR46764">
    <property type="entry name" value="E3 UBIQUITIN-PROTEIN LIGASE BAH1"/>
    <property type="match status" value="1"/>
</dbReference>
<keyword evidence="7" id="KW-0833">Ubl conjugation pathway</keyword>
<evidence type="ECO:0000256" key="1">
    <source>
        <dbReference type="ARBA" id="ARBA00000900"/>
    </source>
</evidence>
<evidence type="ECO:0000259" key="12">
    <source>
        <dbReference type="PROSITE" id="PS51382"/>
    </source>
</evidence>
<evidence type="ECO:0000313" key="13">
    <source>
        <dbReference type="EMBL" id="JAT77916.1"/>
    </source>
</evidence>
<dbReference type="EMBL" id="GDKF01000706">
    <property type="protein sequence ID" value="JAT77916.1"/>
    <property type="molecule type" value="Transcribed_RNA"/>
</dbReference>
<dbReference type="PROSITE" id="PS50089">
    <property type="entry name" value="ZF_RING_2"/>
    <property type="match status" value="1"/>
</dbReference>
<evidence type="ECO:0000256" key="7">
    <source>
        <dbReference type="ARBA" id="ARBA00022786"/>
    </source>
</evidence>
<keyword evidence="8" id="KW-0862">Zinc</keyword>
<feature type="region of interest" description="Disordered" evidence="10">
    <location>
        <begin position="385"/>
        <end position="430"/>
    </location>
</feature>
<reference evidence="13" key="1">
    <citation type="submission" date="2015-08" db="EMBL/GenBank/DDBJ databases">
        <authorList>
            <person name="Babu N.S."/>
            <person name="Beckwith C.J."/>
            <person name="Beseler K.G."/>
            <person name="Brison A."/>
            <person name="Carone J.V."/>
            <person name="Caskin T.P."/>
            <person name="Diamond M."/>
            <person name="Durham M.E."/>
            <person name="Foxe J.M."/>
            <person name="Go M."/>
            <person name="Henderson B.A."/>
            <person name="Jones I.B."/>
            <person name="McGettigan J.A."/>
            <person name="Micheletti S.J."/>
            <person name="Nasrallah M.E."/>
            <person name="Ortiz D."/>
            <person name="Piller C.R."/>
            <person name="Privatt S.R."/>
            <person name="Schneider S.L."/>
            <person name="Sharp S."/>
            <person name="Smith T.C."/>
            <person name="Stanton J.D."/>
            <person name="Ullery H.E."/>
            <person name="Wilson R.J."/>
            <person name="Serrano M.G."/>
            <person name="Buck G."/>
            <person name="Lee V."/>
            <person name="Wang Y."/>
            <person name="Carvalho R."/>
            <person name="Voegtly L."/>
            <person name="Shi R."/>
            <person name="Duckworth R."/>
            <person name="Johnson A."/>
            <person name="Loviza R."/>
            <person name="Walstead R."/>
            <person name="Shah Z."/>
            <person name="Kiflezghi M."/>
            <person name="Wade K."/>
            <person name="Ball S.L."/>
            <person name="Bradley K.W."/>
            <person name="Asai D.J."/>
            <person name="Bowman C.A."/>
            <person name="Russell D.A."/>
            <person name="Pope W.H."/>
            <person name="Jacobs-Sera D."/>
            <person name="Hendrix R.W."/>
            <person name="Hatfull G.F."/>
        </authorList>
    </citation>
    <scope>NUCLEOTIDE SEQUENCE</scope>
</reference>
<dbReference type="InterPro" id="IPR033326">
    <property type="entry name" value="BAH1"/>
</dbReference>
<dbReference type="InterPro" id="IPR013083">
    <property type="entry name" value="Znf_RING/FYVE/PHD"/>
</dbReference>
<feature type="compositionally biased region" description="Low complexity" evidence="10">
    <location>
        <begin position="386"/>
        <end position="398"/>
    </location>
</feature>
<dbReference type="GO" id="GO:0016567">
    <property type="term" value="P:protein ubiquitination"/>
    <property type="evidence" value="ECO:0007669"/>
    <property type="project" value="UniProtKB-UniPathway"/>
</dbReference>
<dbReference type="GO" id="GO:0061630">
    <property type="term" value="F:ubiquitin protein ligase activity"/>
    <property type="evidence" value="ECO:0007669"/>
    <property type="project" value="UniProtKB-EC"/>
</dbReference>
<dbReference type="InterPro" id="IPR001841">
    <property type="entry name" value="Znf_RING"/>
</dbReference>
<feature type="compositionally biased region" description="Low complexity" evidence="10">
    <location>
        <begin position="407"/>
        <end position="426"/>
    </location>
</feature>
<evidence type="ECO:0000259" key="11">
    <source>
        <dbReference type="PROSITE" id="PS50089"/>
    </source>
</evidence>
<dbReference type="InterPro" id="IPR004331">
    <property type="entry name" value="SPX_dom"/>
</dbReference>
<dbReference type="Pfam" id="PF13445">
    <property type="entry name" value="zf-RING_UBOX"/>
    <property type="match status" value="1"/>
</dbReference>
<dbReference type="EC" id="2.3.2.27" evidence="3"/>